<gene>
    <name evidence="1" type="ORF">NM688_g9104</name>
</gene>
<accession>A0ACC1RL81</accession>
<dbReference type="EMBL" id="JANHOG010002696">
    <property type="protein sequence ID" value="KAJ3520840.1"/>
    <property type="molecule type" value="Genomic_DNA"/>
</dbReference>
<reference evidence="1" key="1">
    <citation type="submission" date="2022-07" db="EMBL/GenBank/DDBJ databases">
        <title>Genome Sequence of Phlebia brevispora.</title>
        <authorList>
            <person name="Buettner E."/>
        </authorList>
    </citation>
    <scope>NUCLEOTIDE SEQUENCE</scope>
    <source>
        <strain evidence="1">MPL23</strain>
    </source>
</reference>
<evidence type="ECO:0000313" key="2">
    <source>
        <dbReference type="Proteomes" id="UP001148662"/>
    </source>
</evidence>
<organism evidence="1 2">
    <name type="scientific">Phlebia brevispora</name>
    <dbReference type="NCBI Taxonomy" id="194682"/>
    <lineage>
        <taxon>Eukaryota</taxon>
        <taxon>Fungi</taxon>
        <taxon>Dikarya</taxon>
        <taxon>Basidiomycota</taxon>
        <taxon>Agaricomycotina</taxon>
        <taxon>Agaricomycetes</taxon>
        <taxon>Polyporales</taxon>
        <taxon>Meruliaceae</taxon>
        <taxon>Phlebia</taxon>
    </lineage>
</organism>
<comment type="caution">
    <text evidence="1">The sequence shown here is derived from an EMBL/GenBank/DDBJ whole genome shotgun (WGS) entry which is preliminary data.</text>
</comment>
<sequence>MSSQYTSSLPTLDKLGVTVSADLDAVSIAKEWISSFAQFVAARDIPGILSLIDEQTWWRDLFALTWDLRTFHGKDKVRRFLEDCFEETRFGGIEFLMAMLDRPYPDIAWILIQFNFETAVATGRGIARLIPSKEGVWRAVTISTNLEGLKGHPERVGALRNHLPSHGKWLESRRQEKQYADHDPEVIIIGGGQSGLDLAARLKHYGVDNLIIEREPRIGDQWRNRYEALCLHDTVWSDHMPYIPFPESWPVFTPAQKVCFASILPDVFQRTSTDAVLDYTISSSLIGLNSTRKP</sequence>
<name>A0ACC1RL81_9APHY</name>
<keyword evidence="2" id="KW-1185">Reference proteome</keyword>
<protein>
    <submittedName>
        <fullName evidence="1">Uncharacterized protein</fullName>
    </submittedName>
</protein>
<dbReference type="Proteomes" id="UP001148662">
    <property type="component" value="Unassembled WGS sequence"/>
</dbReference>
<proteinExistence type="predicted"/>
<evidence type="ECO:0000313" key="1">
    <source>
        <dbReference type="EMBL" id="KAJ3520840.1"/>
    </source>
</evidence>